<gene>
    <name evidence="3" type="ORF">GCM10023205_14650</name>
</gene>
<dbReference type="PANTHER" id="PTHR48098:SF1">
    <property type="entry name" value="DIACYLGLYCEROL ACYLTRANSFERASE_MYCOLYLTRANSFERASE AG85A"/>
    <property type="match status" value="1"/>
</dbReference>
<dbReference type="PANTHER" id="PTHR48098">
    <property type="entry name" value="ENTEROCHELIN ESTERASE-RELATED"/>
    <property type="match status" value="1"/>
</dbReference>
<feature type="compositionally biased region" description="Gly residues" evidence="1">
    <location>
        <begin position="365"/>
        <end position="384"/>
    </location>
</feature>
<comment type="caution">
    <text evidence="3">The sequence shown here is derived from an EMBL/GenBank/DDBJ whole genome shotgun (WGS) entry which is preliminary data.</text>
</comment>
<keyword evidence="2" id="KW-0472">Membrane</keyword>
<keyword evidence="2" id="KW-0812">Transmembrane</keyword>
<keyword evidence="4" id="KW-1185">Reference proteome</keyword>
<dbReference type="Gene3D" id="3.40.50.1820">
    <property type="entry name" value="alpha/beta hydrolase"/>
    <property type="match status" value="1"/>
</dbReference>
<accession>A0ABP9GVQ9</accession>
<name>A0ABP9GVQ9_9ACTN</name>
<dbReference type="InterPro" id="IPR000801">
    <property type="entry name" value="Esterase-like"/>
</dbReference>
<dbReference type="InterPro" id="IPR029058">
    <property type="entry name" value="AB_hydrolase_fold"/>
</dbReference>
<dbReference type="Proteomes" id="UP001500466">
    <property type="component" value="Unassembled WGS sequence"/>
</dbReference>
<evidence type="ECO:0000313" key="4">
    <source>
        <dbReference type="Proteomes" id="UP001500466"/>
    </source>
</evidence>
<feature type="compositionally biased region" description="Low complexity" evidence="1">
    <location>
        <begin position="386"/>
        <end position="401"/>
    </location>
</feature>
<dbReference type="InterPro" id="IPR050583">
    <property type="entry name" value="Mycobacterial_A85_antigen"/>
</dbReference>
<keyword evidence="2" id="KW-1133">Transmembrane helix</keyword>
<feature type="region of interest" description="Disordered" evidence="1">
    <location>
        <begin position="359"/>
        <end position="401"/>
    </location>
</feature>
<evidence type="ECO:0000256" key="2">
    <source>
        <dbReference type="SAM" id="Phobius"/>
    </source>
</evidence>
<feature type="transmembrane region" description="Helical" evidence="2">
    <location>
        <begin position="32"/>
        <end position="50"/>
    </location>
</feature>
<evidence type="ECO:0000313" key="3">
    <source>
        <dbReference type="EMBL" id="GAA4954115.1"/>
    </source>
</evidence>
<dbReference type="GO" id="GO:0016787">
    <property type="term" value="F:hydrolase activity"/>
    <property type="evidence" value="ECO:0007669"/>
    <property type="project" value="UniProtKB-KW"/>
</dbReference>
<evidence type="ECO:0000256" key="1">
    <source>
        <dbReference type="SAM" id="MobiDB-lite"/>
    </source>
</evidence>
<organism evidence="3 4">
    <name type="scientific">Yinghuangia aomiensis</name>
    <dbReference type="NCBI Taxonomy" id="676205"/>
    <lineage>
        <taxon>Bacteria</taxon>
        <taxon>Bacillati</taxon>
        <taxon>Actinomycetota</taxon>
        <taxon>Actinomycetes</taxon>
        <taxon>Kitasatosporales</taxon>
        <taxon>Streptomycetaceae</taxon>
        <taxon>Yinghuangia</taxon>
    </lineage>
</organism>
<sequence>MALSVLAIALIVALVWLWPKLAGRGWKPVLGRIGALLLTQAVLVGLLAAMGNRYFLFYTSWDDLMGKTGKPKLHNGPGGPEAPIQAIKLKDTERVDIANGGNPPTAGQIVGIDVTGRRSGLDTSGYVYLPPQYFQPQFKDRQFPVVVTLTGYPGDARNLITRLQVPRLAAEEITAGRVQPTIYVMLRPSQTPGRDTECTDVPGGPQSGMFFTQDLPEAIRATFRAAPGAKAWGMMGDSTGGYCALKLAMLNSDRIAAGASLSGDYGAPQDGDTGDLYGGSKEYRNSQDLIWRLKNLPPAPVSLMLTTSLDESNYGATQEFLKLVKSPTKADQLVLPTGGHNFKTWVALLPDVMRWMSTHQEVPGAPGGPGGAPGGPGGAGGPGAPGTPAGAGNVPATAPKP</sequence>
<proteinExistence type="predicted"/>
<reference evidence="4" key="1">
    <citation type="journal article" date="2019" name="Int. J. Syst. Evol. Microbiol.">
        <title>The Global Catalogue of Microorganisms (GCM) 10K type strain sequencing project: providing services to taxonomists for standard genome sequencing and annotation.</title>
        <authorList>
            <consortium name="The Broad Institute Genomics Platform"/>
            <consortium name="The Broad Institute Genome Sequencing Center for Infectious Disease"/>
            <person name="Wu L."/>
            <person name="Ma J."/>
        </authorList>
    </citation>
    <scope>NUCLEOTIDE SEQUENCE [LARGE SCALE GENOMIC DNA]</scope>
    <source>
        <strain evidence="4">JCM 17986</strain>
    </source>
</reference>
<dbReference type="Pfam" id="PF00756">
    <property type="entry name" value="Esterase"/>
    <property type="match status" value="1"/>
</dbReference>
<dbReference type="SUPFAM" id="SSF53474">
    <property type="entry name" value="alpha/beta-Hydrolases"/>
    <property type="match status" value="1"/>
</dbReference>
<keyword evidence="3" id="KW-0378">Hydrolase</keyword>
<protein>
    <submittedName>
        <fullName evidence="3">Alpha/beta hydrolase-fold protein</fullName>
    </submittedName>
</protein>
<dbReference type="EMBL" id="BAABHS010000004">
    <property type="protein sequence ID" value="GAA4954115.1"/>
    <property type="molecule type" value="Genomic_DNA"/>
</dbReference>